<dbReference type="PROSITE" id="PS50056">
    <property type="entry name" value="TYR_PHOSPHATASE_2"/>
    <property type="match status" value="2"/>
</dbReference>
<dbReference type="FunFam" id="3.90.190.10:FF:000102">
    <property type="entry name" value="Receptor-type tyrosine-protein phosphatase"/>
    <property type="match status" value="1"/>
</dbReference>
<comment type="caution">
    <text evidence="10">The sequence shown here is derived from an EMBL/GenBank/DDBJ whole genome shotgun (WGS) entry which is preliminary data.</text>
</comment>
<evidence type="ECO:0000259" key="9">
    <source>
        <dbReference type="PROSITE" id="PS50056"/>
    </source>
</evidence>
<keyword evidence="7" id="KW-0812">Transmembrane</keyword>
<dbReference type="EMBL" id="JAWDGP010004170">
    <property type="protein sequence ID" value="KAK3767106.1"/>
    <property type="molecule type" value="Genomic_DNA"/>
</dbReference>
<protein>
    <recommendedName>
        <fullName evidence="2">protein-tyrosine-phosphatase</fullName>
        <ecNumber evidence="2">3.1.3.48</ecNumber>
    </recommendedName>
</protein>
<dbReference type="InterPro" id="IPR029021">
    <property type="entry name" value="Prot-tyrosine_phosphatase-like"/>
</dbReference>
<evidence type="ECO:0000256" key="6">
    <source>
        <dbReference type="SAM" id="MobiDB-lite"/>
    </source>
</evidence>
<dbReference type="InterPro" id="IPR000387">
    <property type="entry name" value="Tyr_Pase_dom"/>
</dbReference>
<feature type="transmembrane region" description="Helical" evidence="7">
    <location>
        <begin position="28"/>
        <end position="50"/>
    </location>
</feature>
<feature type="domain" description="Tyrosine specific protein phosphatases" evidence="9">
    <location>
        <begin position="309"/>
        <end position="378"/>
    </location>
</feature>
<evidence type="ECO:0000256" key="3">
    <source>
        <dbReference type="ARBA" id="ARBA00022801"/>
    </source>
</evidence>
<dbReference type="SUPFAM" id="SSF52799">
    <property type="entry name" value="(Phosphotyrosine protein) phosphatases II"/>
    <property type="match status" value="2"/>
</dbReference>
<evidence type="ECO:0000313" key="11">
    <source>
        <dbReference type="Proteomes" id="UP001283361"/>
    </source>
</evidence>
<keyword evidence="3" id="KW-0378">Hydrolase</keyword>
<dbReference type="PANTHER" id="PTHR19134:SF562">
    <property type="entry name" value="PROTEIN-TYROSINE-PHOSPHATASE"/>
    <property type="match status" value="1"/>
</dbReference>
<evidence type="ECO:0000313" key="10">
    <source>
        <dbReference type="EMBL" id="KAK3767106.1"/>
    </source>
</evidence>
<keyword evidence="7" id="KW-0472">Membrane</keyword>
<evidence type="ECO:0000256" key="7">
    <source>
        <dbReference type="SAM" id="Phobius"/>
    </source>
</evidence>
<keyword evidence="11" id="KW-1185">Reference proteome</keyword>
<reference evidence="10" key="1">
    <citation type="journal article" date="2023" name="G3 (Bethesda)">
        <title>A reference genome for the long-term kleptoplast-retaining sea slug Elysia crispata morphotype clarki.</title>
        <authorList>
            <person name="Eastman K.E."/>
            <person name="Pendleton A.L."/>
            <person name="Shaikh M.A."/>
            <person name="Suttiyut T."/>
            <person name="Ogas R."/>
            <person name="Tomko P."/>
            <person name="Gavelis G."/>
            <person name="Widhalm J.R."/>
            <person name="Wisecaver J.H."/>
        </authorList>
    </citation>
    <scope>NUCLEOTIDE SEQUENCE</scope>
    <source>
        <strain evidence="10">ECLA1</strain>
    </source>
</reference>
<evidence type="ECO:0000256" key="1">
    <source>
        <dbReference type="ARBA" id="ARBA00009580"/>
    </source>
</evidence>
<feature type="domain" description="Tyrosine-protein phosphatase" evidence="8">
    <location>
        <begin position="420"/>
        <end position="692"/>
    </location>
</feature>
<comment type="similarity">
    <text evidence="1">Belongs to the protein-tyrosine phosphatase family.</text>
</comment>
<name>A0AAE0ZDV5_9GAST</name>
<feature type="domain" description="Tyrosine specific protein phosphatases" evidence="9">
    <location>
        <begin position="609"/>
        <end position="683"/>
    </location>
</feature>
<feature type="domain" description="Tyrosine-protein phosphatase" evidence="8">
    <location>
        <begin position="136"/>
        <end position="387"/>
    </location>
</feature>
<evidence type="ECO:0000259" key="8">
    <source>
        <dbReference type="PROSITE" id="PS50055"/>
    </source>
</evidence>
<dbReference type="InterPro" id="IPR000242">
    <property type="entry name" value="PTP_cat"/>
</dbReference>
<evidence type="ECO:0000256" key="5">
    <source>
        <dbReference type="ARBA" id="ARBA00051722"/>
    </source>
</evidence>
<dbReference type="GO" id="GO:0004725">
    <property type="term" value="F:protein tyrosine phosphatase activity"/>
    <property type="evidence" value="ECO:0007669"/>
    <property type="project" value="UniProtKB-EC"/>
</dbReference>
<accession>A0AAE0ZDV5</accession>
<feature type="compositionally biased region" description="Acidic residues" evidence="6">
    <location>
        <begin position="100"/>
        <end position="110"/>
    </location>
</feature>
<dbReference type="PROSITE" id="PS50055">
    <property type="entry name" value="TYR_PHOSPHATASE_PTP"/>
    <property type="match status" value="2"/>
</dbReference>
<dbReference type="InterPro" id="IPR016130">
    <property type="entry name" value="Tyr_Pase_AS"/>
</dbReference>
<dbReference type="InterPro" id="IPR003595">
    <property type="entry name" value="Tyr_Pase_cat"/>
</dbReference>
<dbReference type="PRINTS" id="PR00700">
    <property type="entry name" value="PRTYPHPHTASE"/>
</dbReference>
<dbReference type="Gene3D" id="3.90.190.10">
    <property type="entry name" value="Protein tyrosine phosphatase superfamily"/>
    <property type="match status" value="2"/>
</dbReference>
<dbReference type="AlphaFoldDB" id="A0AAE0ZDV5"/>
<dbReference type="PROSITE" id="PS00383">
    <property type="entry name" value="TYR_PHOSPHATASE_1"/>
    <property type="match status" value="1"/>
</dbReference>
<feature type="region of interest" description="Disordered" evidence="6">
    <location>
        <begin position="69"/>
        <end position="115"/>
    </location>
</feature>
<dbReference type="Proteomes" id="UP001283361">
    <property type="component" value="Unassembled WGS sequence"/>
</dbReference>
<dbReference type="PANTHER" id="PTHR19134">
    <property type="entry name" value="RECEPTOR-TYPE TYROSINE-PROTEIN PHOSPHATASE"/>
    <property type="match status" value="1"/>
</dbReference>
<dbReference type="SMART" id="SM00404">
    <property type="entry name" value="PTPc_motif"/>
    <property type="match status" value="2"/>
</dbReference>
<organism evidence="10 11">
    <name type="scientific">Elysia crispata</name>
    <name type="common">lettuce slug</name>
    <dbReference type="NCBI Taxonomy" id="231223"/>
    <lineage>
        <taxon>Eukaryota</taxon>
        <taxon>Metazoa</taxon>
        <taxon>Spiralia</taxon>
        <taxon>Lophotrochozoa</taxon>
        <taxon>Mollusca</taxon>
        <taxon>Gastropoda</taxon>
        <taxon>Heterobranchia</taxon>
        <taxon>Euthyneura</taxon>
        <taxon>Panpulmonata</taxon>
        <taxon>Sacoglossa</taxon>
        <taxon>Placobranchoidea</taxon>
        <taxon>Plakobranchidae</taxon>
        <taxon>Elysia</taxon>
    </lineage>
</organism>
<dbReference type="SMART" id="SM00194">
    <property type="entry name" value="PTPc"/>
    <property type="match status" value="2"/>
</dbReference>
<sequence length="726" mass="82751">MSGIDLEKEVAIFLRGVSLISTSATVQLGASIGAIVVAFTIFAIIVDFCLKGCRKSKAQRKKDLEDGISLCEKPPSMYGQNRQEHSETDQDSSSNPKCDIEEDRQEDEPNDILTDSAVPVESLKTYIGRHATDSHLEDEFWSIPLENNSPQTAGRSSQNAKKNRYKNIIPYDSTRVLLQKNQTKQSDYFNASYVKGYSTDELYIASQAPSDGTLDDFVRMIWEQRIDRVVMLTNLMEEGKKKCSMYWPLDGEEEFEEVTVRLLTTHVFAEYTIRHLRLFKSGETPRDLIQFHFTAWPDKSVPESPWGLVDLYHRVMSAPGSGPVLVHCSAGVGRSGTYIGLCNLLQEAKATGKMNFRSTLWKLRQARMHTIQTVEQYVFLHKMALVGHMTSGTTIKVKDMYQRLATLECDQEGATPSSSYRQEFEALVEACDASSIPYRGMVTRPTESVYENISISMARRCKNRLSNILPNERFRAMLTAQTHHEDTYINAVFVPNLTKDHQNILTQLPLPSTVTDFWRLVTQFKVGLVVAFELESMDSDDTIGEFLPRSETEPFENDRYLVEIRQTMESSLVSEFTVAVHQKAVKIINRQHQHTLTLLMCKSTQLEPERVLELHRKIKSWKLSWKSRILYMCRNGADHCGLMCVQTILLDRLEADQCLTVPLVVGSIRAIRPQVIPTLDQYKCLYRVLKLAEESQNVQSKVELTVQDAHERAKSFISLWKQPLID</sequence>
<dbReference type="InterPro" id="IPR050348">
    <property type="entry name" value="Protein-Tyr_Phosphatase"/>
</dbReference>
<keyword evidence="7" id="KW-1133">Transmembrane helix</keyword>
<evidence type="ECO:0000256" key="4">
    <source>
        <dbReference type="ARBA" id="ARBA00022912"/>
    </source>
</evidence>
<keyword evidence="4" id="KW-0904">Protein phosphatase</keyword>
<dbReference type="CDD" id="cd00047">
    <property type="entry name" value="PTPc"/>
    <property type="match status" value="1"/>
</dbReference>
<evidence type="ECO:0000256" key="2">
    <source>
        <dbReference type="ARBA" id="ARBA00013064"/>
    </source>
</evidence>
<gene>
    <name evidence="10" type="ORF">RRG08_017980</name>
</gene>
<proteinExistence type="inferred from homology"/>
<dbReference type="Pfam" id="PF00102">
    <property type="entry name" value="Y_phosphatase"/>
    <property type="match status" value="2"/>
</dbReference>
<comment type="catalytic activity">
    <reaction evidence="5">
        <text>O-phospho-L-tyrosyl-[protein] + H2O = L-tyrosyl-[protein] + phosphate</text>
        <dbReference type="Rhea" id="RHEA:10684"/>
        <dbReference type="Rhea" id="RHEA-COMP:10136"/>
        <dbReference type="Rhea" id="RHEA-COMP:20101"/>
        <dbReference type="ChEBI" id="CHEBI:15377"/>
        <dbReference type="ChEBI" id="CHEBI:43474"/>
        <dbReference type="ChEBI" id="CHEBI:46858"/>
        <dbReference type="ChEBI" id="CHEBI:61978"/>
        <dbReference type="EC" id="3.1.3.48"/>
    </reaction>
</comment>
<dbReference type="EC" id="3.1.3.48" evidence="2"/>